<proteinExistence type="predicted"/>
<feature type="transmembrane region" description="Helical" evidence="1">
    <location>
        <begin position="57"/>
        <end position="75"/>
    </location>
</feature>
<evidence type="ECO:0000313" key="2">
    <source>
        <dbReference type="EMBL" id="MBM7060716.1"/>
    </source>
</evidence>
<dbReference type="RefSeq" id="WP_205347905.1">
    <property type="nucleotide sequence ID" value="NZ_JAFEUP010000002.1"/>
</dbReference>
<name>A0ABS2IC79_9GAMM</name>
<dbReference type="Proteomes" id="UP000717995">
    <property type="component" value="Unassembled WGS sequence"/>
</dbReference>
<comment type="caution">
    <text evidence="2">The sequence shown here is derived from an EMBL/GenBank/DDBJ whole genome shotgun (WGS) entry which is preliminary data.</text>
</comment>
<sequence length="191" mass="21009">MPLLSTRSQLLLGLALAVLMAVTRGQHFATLNLPSASWAVFFLAGVWLRPRWVFPALFAEATLLDFSMVAVGTVGDWCTSPAYWVLVPAYGALWLGGRLYARGHREHWSSLVRLALSVLVAALVCHLLSSGGFYFLSGRYPEPTLAGFLPRIGYYYPRFLANLALYVGVAAVLYTGLRAWNGLGLQRESEV</sequence>
<feature type="transmembrane region" description="Helical" evidence="1">
    <location>
        <begin position="113"/>
        <end position="135"/>
    </location>
</feature>
<feature type="transmembrane region" description="Helical" evidence="1">
    <location>
        <begin position="81"/>
        <end position="101"/>
    </location>
</feature>
<evidence type="ECO:0000313" key="3">
    <source>
        <dbReference type="Proteomes" id="UP000717995"/>
    </source>
</evidence>
<feature type="transmembrane region" description="Helical" evidence="1">
    <location>
        <begin position="35"/>
        <end position="50"/>
    </location>
</feature>
<keyword evidence="1" id="KW-0472">Membrane</keyword>
<keyword evidence="3" id="KW-1185">Reference proteome</keyword>
<reference evidence="2 3" key="1">
    <citation type="submission" date="2021-02" db="EMBL/GenBank/DDBJ databases">
        <authorList>
            <person name="Lee D.-H."/>
        </authorList>
    </citation>
    <scope>NUCLEOTIDE SEQUENCE [LARGE SCALE GENOMIC DNA]</scope>
    <source>
        <strain evidence="2 3">UL073</strain>
    </source>
</reference>
<evidence type="ECO:0008006" key="4">
    <source>
        <dbReference type="Google" id="ProtNLM"/>
    </source>
</evidence>
<dbReference type="EMBL" id="JAFEUP010000002">
    <property type="protein sequence ID" value="MBM7060716.1"/>
    <property type="molecule type" value="Genomic_DNA"/>
</dbReference>
<keyword evidence="1" id="KW-1133">Transmembrane helix</keyword>
<evidence type="ECO:0000256" key="1">
    <source>
        <dbReference type="SAM" id="Phobius"/>
    </source>
</evidence>
<protein>
    <recommendedName>
        <fullName evidence="4">Cobalamin ABC transporter</fullName>
    </recommendedName>
</protein>
<gene>
    <name evidence="2" type="ORF">JQX08_08340</name>
</gene>
<organism evidence="2 3">
    <name type="scientific">Zestomonas insulae</name>
    <dbReference type="NCBI Taxonomy" id="2809017"/>
    <lineage>
        <taxon>Bacteria</taxon>
        <taxon>Pseudomonadati</taxon>
        <taxon>Pseudomonadota</taxon>
        <taxon>Gammaproteobacteria</taxon>
        <taxon>Pseudomonadales</taxon>
        <taxon>Pseudomonadaceae</taxon>
        <taxon>Zestomonas</taxon>
    </lineage>
</organism>
<keyword evidence="1" id="KW-0812">Transmembrane</keyword>
<feature type="transmembrane region" description="Helical" evidence="1">
    <location>
        <begin position="155"/>
        <end position="177"/>
    </location>
</feature>
<accession>A0ABS2IC79</accession>